<dbReference type="InterPro" id="IPR050171">
    <property type="entry name" value="MFS_Transporters"/>
</dbReference>
<dbReference type="InterPro" id="IPR011701">
    <property type="entry name" value="MFS"/>
</dbReference>
<keyword evidence="3" id="KW-1003">Cell membrane</keyword>
<evidence type="ECO:0000256" key="5">
    <source>
        <dbReference type="ARBA" id="ARBA00022989"/>
    </source>
</evidence>
<keyword evidence="4 7" id="KW-0812">Transmembrane</keyword>
<dbReference type="PANTHER" id="PTHR23517">
    <property type="entry name" value="RESISTANCE PROTEIN MDTM, PUTATIVE-RELATED-RELATED"/>
    <property type="match status" value="1"/>
</dbReference>
<evidence type="ECO:0000313" key="9">
    <source>
        <dbReference type="EMBL" id="KAA2255935.1"/>
    </source>
</evidence>
<evidence type="ECO:0000256" key="7">
    <source>
        <dbReference type="SAM" id="Phobius"/>
    </source>
</evidence>
<feature type="transmembrane region" description="Helical" evidence="7">
    <location>
        <begin position="401"/>
        <end position="421"/>
    </location>
</feature>
<dbReference type="InterPro" id="IPR036259">
    <property type="entry name" value="MFS_trans_sf"/>
</dbReference>
<evidence type="ECO:0000256" key="1">
    <source>
        <dbReference type="ARBA" id="ARBA00004651"/>
    </source>
</evidence>
<evidence type="ECO:0000256" key="2">
    <source>
        <dbReference type="ARBA" id="ARBA00022448"/>
    </source>
</evidence>
<organism evidence="9 10">
    <name type="scientific">Solihabitans fulvus</name>
    <dbReference type="NCBI Taxonomy" id="1892852"/>
    <lineage>
        <taxon>Bacteria</taxon>
        <taxon>Bacillati</taxon>
        <taxon>Actinomycetota</taxon>
        <taxon>Actinomycetes</taxon>
        <taxon>Pseudonocardiales</taxon>
        <taxon>Pseudonocardiaceae</taxon>
        <taxon>Solihabitans</taxon>
    </lineage>
</organism>
<dbReference type="Pfam" id="PF07690">
    <property type="entry name" value="MFS_1"/>
    <property type="match status" value="1"/>
</dbReference>
<comment type="subcellular location">
    <subcellularLocation>
        <location evidence="1">Cell membrane</location>
        <topology evidence="1">Multi-pass membrane protein</topology>
    </subcellularLocation>
</comment>
<dbReference type="InterPro" id="IPR020846">
    <property type="entry name" value="MFS_dom"/>
</dbReference>
<proteinExistence type="predicted"/>
<reference evidence="9 10" key="1">
    <citation type="submission" date="2019-09" db="EMBL/GenBank/DDBJ databases">
        <title>Goodfellowia gen. nov., a new genus of the Pseudonocardineae related to Actinoalloteichus, containing Goodfellowia coeruleoviolacea gen. nov., comb. nov. gen. nov., comb. nov.</title>
        <authorList>
            <person name="Labeda D."/>
        </authorList>
    </citation>
    <scope>NUCLEOTIDE SEQUENCE [LARGE SCALE GENOMIC DNA]</scope>
    <source>
        <strain evidence="9 10">AN110305</strain>
    </source>
</reference>
<accession>A0A5B2WWQ3</accession>
<name>A0A5B2WWQ3_9PSEU</name>
<feature type="transmembrane region" description="Helical" evidence="7">
    <location>
        <begin position="249"/>
        <end position="270"/>
    </location>
</feature>
<dbReference type="OrthoDB" id="4042314at2"/>
<gene>
    <name evidence="9" type="ORF">F0L68_27485</name>
</gene>
<evidence type="ECO:0000256" key="4">
    <source>
        <dbReference type="ARBA" id="ARBA00022692"/>
    </source>
</evidence>
<sequence length="443" mass="46042">MTTAPTRTAAAGVGVWQTFRETPASVRALLLGSLINRLGAYLQIFLVLYLVHVGYSAGQAGWALGMFGAGGILGGFLGGWLVDRIGPRDTIAVSSAAAGVLTVGVLYAPNYPSVLVLVVLIGAGNQAFRPASAASFAEHTPRGRYVMVFAMQRLAINAGATFGPLLGALIVKVSYGGLFWVEGGVTAGLAVLALVVLPADRAPARDKDTATDTATATVTATAAASVSAEGTVADGTRAARGRMLADWRFLLFLLGAFLSSAVYIQCVSTLPLQVSALGMSTAVYGVLATVNGIVVALFELPLTKITQHWSARPPVIGGFALIGIGMSLYSVSSGMVGLVLVTIVWSAGEILSTPTMFAYPAKIAPDRERGRYLGACGAVIGASFAIGPILGTFGWNRFGHTIWQFCLIVSAAAILAGFFGIQRGTEDGPTRRRVPRQRTSELS</sequence>
<feature type="transmembrane region" description="Helical" evidence="7">
    <location>
        <begin position="38"/>
        <end position="55"/>
    </location>
</feature>
<reference evidence="9 10" key="2">
    <citation type="submission" date="2019-09" db="EMBL/GenBank/DDBJ databases">
        <authorList>
            <person name="Jin C."/>
        </authorList>
    </citation>
    <scope>NUCLEOTIDE SEQUENCE [LARGE SCALE GENOMIC DNA]</scope>
    <source>
        <strain evidence="9 10">AN110305</strain>
    </source>
</reference>
<keyword evidence="10" id="KW-1185">Reference proteome</keyword>
<dbReference type="GO" id="GO:0022857">
    <property type="term" value="F:transmembrane transporter activity"/>
    <property type="evidence" value="ECO:0007669"/>
    <property type="project" value="InterPro"/>
</dbReference>
<keyword evidence="2" id="KW-0813">Transport</keyword>
<feature type="transmembrane region" description="Helical" evidence="7">
    <location>
        <begin position="372"/>
        <end position="395"/>
    </location>
</feature>
<dbReference type="PROSITE" id="PS50850">
    <property type="entry name" value="MFS"/>
    <property type="match status" value="1"/>
</dbReference>
<feature type="transmembrane region" description="Helical" evidence="7">
    <location>
        <begin position="314"/>
        <end position="332"/>
    </location>
</feature>
<dbReference type="SUPFAM" id="SSF103473">
    <property type="entry name" value="MFS general substrate transporter"/>
    <property type="match status" value="1"/>
</dbReference>
<feature type="transmembrane region" description="Helical" evidence="7">
    <location>
        <begin position="177"/>
        <end position="197"/>
    </location>
</feature>
<feature type="transmembrane region" description="Helical" evidence="7">
    <location>
        <begin position="282"/>
        <end position="302"/>
    </location>
</feature>
<protein>
    <submittedName>
        <fullName evidence="9">MFS transporter</fullName>
    </submittedName>
</protein>
<feature type="transmembrane region" description="Helical" evidence="7">
    <location>
        <begin position="154"/>
        <end position="171"/>
    </location>
</feature>
<feature type="transmembrane region" description="Helical" evidence="7">
    <location>
        <begin position="61"/>
        <end position="82"/>
    </location>
</feature>
<evidence type="ECO:0000256" key="6">
    <source>
        <dbReference type="ARBA" id="ARBA00023136"/>
    </source>
</evidence>
<dbReference type="EMBL" id="VUOB01000054">
    <property type="protein sequence ID" value="KAA2255935.1"/>
    <property type="molecule type" value="Genomic_DNA"/>
</dbReference>
<evidence type="ECO:0000256" key="3">
    <source>
        <dbReference type="ARBA" id="ARBA00022475"/>
    </source>
</evidence>
<dbReference type="Gene3D" id="1.20.1250.20">
    <property type="entry name" value="MFS general substrate transporter like domains"/>
    <property type="match status" value="2"/>
</dbReference>
<dbReference type="Proteomes" id="UP000323454">
    <property type="component" value="Unassembled WGS sequence"/>
</dbReference>
<dbReference type="AlphaFoldDB" id="A0A5B2WWQ3"/>
<feature type="domain" description="Major facilitator superfamily (MFS) profile" evidence="8">
    <location>
        <begin position="25"/>
        <end position="424"/>
    </location>
</feature>
<keyword evidence="6 7" id="KW-0472">Membrane</keyword>
<keyword evidence="5 7" id="KW-1133">Transmembrane helix</keyword>
<evidence type="ECO:0000259" key="8">
    <source>
        <dbReference type="PROSITE" id="PS50850"/>
    </source>
</evidence>
<dbReference type="GO" id="GO:0005886">
    <property type="term" value="C:plasma membrane"/>
    <property type="evidence" value="ECO:0007669"/>
    <property type="project" value="UniProtKB-SubCell"/>
</dbReference>
<feature type="transmembrane region" description="Helical" evidence="7">
    <location>
        <begin position="338"/>
        <end position="360"/>
    </location>
</feature>
<comment type="caution">
    <text evidence="9">The sequence shown here is derived from an EMBL/GenBank/DDBJ whole genome shotgun (WGS) entry which is preliminary data.</text>
</comment>
<evidence type="ECO:0000313" key="10">
    <source>
        <dbReference type="Proteomes" id="UP000323454"/>
    </source>
</evidence>
<dbReference type="PANTHER" id="PTHR23517:SF2">
    <property type="entry name" value="MULTIDRUG RESISTANCE PROTEIN MDTH"/>
    <property type="match status" value="1"/>
</dbReference>